<dbReference type="GO" id="GO:0005658">
    <property type="term" value="C:alpha DNA polymerase:primase complex"/>
    <property type="evidence" value="ECO:0007669"/>
    <property type="project" value="TreeGrafter"/>
</dbReference>
<dbReference type="EMBL" id="JARPUR010000004">
    <property type="protein sequence ID" value="KAK4877379.1"/>
    <property type="molecule type" value="Genomic_DNA"/>
</dbReference>
<proteinExistence type="predicted"/>
<keyword evidence="5" id="KW-0479">Metal-binding</keyword>
<organism evidence="9 10">
    <name type="scientific">Aquatica leii</name>
    <dbReference type="NCBI Taxonomy" id="1421715"/>
    <lineage>
        <taxon>Eukaryota</taxon>
        <taxon>Metazoa</taxon>
        <taxon>Ecdysozoa</taxon>
        <taxon>Arthropoda</taxon>
        <taxon>Hexapoda</taxon>
        <taxon>Insecta</taxon>
        <taxon>Pterygota</taxon>
        <taxon>Neoptera</taxon>
        <taxon>Endopterygota</taxon>
        <taxon>Coleoptera</taxon>
        <taxon>Polyphaga</taxon>
        <taxon>Elateriformia</taxon>
        <taxon>Elateroidea</taxon>
        <taxon>Lampyridae</taxon>
        <taxon>Luciolinae</taxon>
        <taxon>Aquatica</taxon>
    </lineage>
</organism>
<accession>A0AAN7SFU4</accession>
<reference evidence="10" key="1">
    <citation type="submission" date="2023-01" db="EMBL/GenBank/DDBJ databases">
        <title>Key to firefly adult light organ development and bioluminescence: homeobox transcription factors regulate luciferase expression and transportation to peroxisome.</title>
        <authorList>
            <person name="Fu X."/>
        </authorList>
    </citation>
    <scope>NUCLEOTIDE SEQUENCE [LARGE SCALE GENOMIC DNA]</scope>
</reference>
<keyword evidence="4" id="KW-0235">DNA replication</keyword>
<keyword evidence="2" id="KW-0004">4Fe-4S</keyword>
<dbReference type="PANTHER" id="PTHR10537">
    <property type="entry name" value="DNA PRIMASE LARGE SUBUNIT"/>
    <property type="match status" value="1"/>
</dbReference>
<gene>
    <name evidence="9" type="ORF">RN001_009885</name>
</gene>
<name>A0AAN7SFU4_9COLE</name>
<feature type="domain" description="DNA primase large subunit C-terminal" evidence="8">
    <location>
        <begin position="247"/>
        <end position="431"/>
    </location>
</feature>
<dbReference type="InterPro" id="IPR058560">
    <property type="entry name" value="DNA_primase_C"/>
</dbReference>
<dbReference type="PANTHER" id="PTHR10537:SF4">
    <property type="entry name" value="DNA PRIMASE LARGE SUBUNIT"/>
    <property type="match status" value="1"/>
</dbReference>
<dbReference type="Pfam" id="PF26466">
    <property type="entry name" value="DNA_primase_lrg_N"/>
    <property type="match status" value="1"/>
</dbReference>
<sequence length="438" mass="51942">MTFYLKPPRGIIEYHILQKCAEERLRFFKSSFDLLIRPWNTEYLFEDSAFDRAGHFMLRLAAIQDSNFLYSFIHYEVQLLELRLNNYNSMSTQKFLNKLLRHIKESLVEYRSNEEVVNFLTNLMNVILKMCTRSYRQHVLQDSHSSNDKCKLFTVNVPYIYCTTLVSERRARLKNGYVRVVCDQWKDLIISLFNTFLITSIKEMKHNRSTHAALNDHRIKSILSTVFVHTNSRSPRSTLQDFNMEIKLFPLCMRNLQNTLQQSHRLPHEERYNYSLFLKDIGMSLDDSLKFWKNEYSKESHPCGKCCHSWYKDEKRYIYSIRHLYGLEGSRKNYSSRSCHYFQNNSISATQEGGCPFKHFDNENLKKLLVKTLNVDIEDINRLLLERSKSASSACNLFMQLSFKNIENVNSTNHSVLDKDNSHFITPVQYFHVIKNLQ</sequence>
<evidence type="ECO:0000256" key="5">
    <source>
        <dbReference type="ARBA" id="ARBA00022723"/>
    </source>
</evidence>
<dbReference type="GO" id="GO:0006269">
    <property type="term" value="P:DNA replication, synthesis of primer"/>
    <property type="evidence" value="ECO:0007669"/>
    <property type="project" value="UniProtKB-KW"/>
</dbReference>
<comment type="caution">
    <text evidence="9">The sequence shown here is derived from an EMBL/GenBank/DDBJ whole genome shotgun (WGS) entry which is preliminary data.</text>
</comment>
<evidence type="ECO:0000313" key="9">
    <source>
        <dbReference type="EMBL" id="KAK4877379.1"/>
    </source>
</evidence>
<evidence type="ECO:0000256" key="2">
    <source>
        <dbReference type="ARBA" id="ARBA00022485"/>
    </source>
</evidence>
<evidence type="ECO:0000256" key="7">
    <source>
        <dbReference type="ARBA" id="ARBA00023014"/>
    </source>
</evidence>
<dbReference type="InterPro" id="IPR007238">
    <property type="entry name" value="DNA_primase_lsu_euk/arc"/>
</dbReference>
<dbReference type="Gene3D" id="1.20.930.80">
    <property type="match status" value="1"/>
</dbReference>
<evidence type="ECO:0000256" key="3">
    <source>
        <dbReference type="ARBA" id="ARBA00022515"/>
    </source>
</evidence>
<evidence type="ECO:0000256" key="6">
    <source>
        <dbReference type="ARBA" id="ARBA00023004"/>
    </source>
</evidence>
<protein>
    <recommendedName>
        <fullName evidence="8">DNA primase large subunit C-terminal domain-containing protein</fullName>
    </recommendedName>
</protein>
<dbReference type="GO" id="GO:0006270">
    <property type="term" value="P:DNA replication initiation"/>
    <property type="evidence" value="ECO:0007669"/>
    <property type="project" value="TreeGrafter"/>
</dbReference>
<evidence type="ECO:0000313" key="10">
    <source>
        <dbReference type="Proteomes" id="UP001353858"/>
    </source>
</evidence>
<keyword evidence="6" id="KW-0408">Iron</keyword>
<comment type="cofactor">
    <cofactor evidence="1">
        <name>[4Fe-4S] cluster</name>
        <dbReference type="ChEBI" id="CHEBI:49883"/>
    </cofactor>
</comment>
<keyword evidence="3" id="KW-0639">Primosome</keyword>
<dbReference type="GO" id="GO:0051539">
    <property type="term" value="F:4 iron, 4 sulfur cluster binding"/>
    <property type="evidence" value="ECO:0007669"/>
    <property type="project" value="UniProtKB-KW"/>
</dbReference>
<dbReference type="GO" id="GO:0046872">
    <property type="term" value="F:metal ion binding"/>
    <property type="evidence" value="ECO:0007669"/>
    <property type="project" value="UniProtKB-KW"/>
</dbReference>
<evidence type="ECO:0000259" key="8">
    <source>
        <dbReference type="Pfam" id="PF04104"/>
    </source>
</evidence>
<keyword evidence="7" id="KW-0411">Iron-sulfur</keyword>
<evidence type="ECO:0000256" key="4">
    <source>
        <dbReference type="ARBA" id="ARBA00022705"/>
    </source>
</evidence>
<evidence type="ECO:0000256" key="1">
    <source>
        <dbReference type="ARBA" id="ARBA00001966"/>
    </source>
</evidence>
<dbReference type="AlphaFoldDB" id="A0AAN7SFU4"/>
<keyword evidence="10" id="KW-1185">Reference proteome</keyword>
<dbReference type="Pfam" id="PF04104">
    <property type="entry name" value="DNA_primase_lrg"/>
    <property type="match status" value="1"/>
</dbReference>
<dbReference type="Proteomes" id="UP001353858">
    <property type="component" value="Unassembled WGS sequence"/>
</dbReference>